<gene>
    <name evidence="2" type="ORF">INQ41_07835</name>
</gene>
<feature type="signal peptide" evidence="1">
    <location>
        <begin position="1"/>
        <end position="17"/>
    </location>
</feature>
<dbReference type="Proteomes" id="UP000594059">
    <property type="component" value="Chromosome"/>
</dbReference>
<keyword evidence="3" id="KW-1185">Reference proteome</keyword>
<evidence type="ECO:0000313" key="2">
    <source>
        <dbReference type="EMBL" id="QOW18620.1"/>
    </source>
</evidence>
<dbReference type="EMBL" id="CP063656">
    <property type="protein sequence ID" value="QOW18620.1"/>
    <property type="molecule type" value="Genomic_DNA"/>
</dbReference>
<organism evidence="2 3">
    <name type="scientific">Novilysobacter ciconiae</name>
    <dbReference type="NCBI Taxonomy" id="2781022"/>
    <lineage>
        <taxon>Bacteria</taxon>
        <taxon>Pseudomonadati</taxon>
        <taxon>Pseudomonadota</taxon>
        <taxon>Gammaproteobacteria</taxon>
        <taxon>Lysobacterales</taxon>
        <taxon>Lysobacteraceae</taxon>
        <taxon>Novilysobacter</taxon>
    </lineage>
</organism>
<accession>A0A7S6ZRD6</accession>
<dbReference type="RefSeq" id="WP_193983393.1">
    <property type="nucleotide sequence ID" value="NZ_CP063656.1"/>
</dbReference>
<proteinExistence type="predicted"/>
<evidence type="ECO:0000313" key="3">
    <source>
        <dbReference type="Proteomes" id="UP000594059"/>
    </source>
</evidence>
<feature type="chain" id="PRO_5032488592" evidence="1">
    <location>
        <begin position="18"/>
        <end position="246"/>
    </location>
</feature>
<name>A0A7S6ZRD6_9GAMM</name>
<dbReference type="AlphaFoldDB" id="A0A7S6ZRD6"/>
<keyword evidence="1" id="KW-0732">Signal</keyword>
<reference evidence="2 3" key="1">
    <citation type="submission" date="2020-10" db="EMBL/GenBank/DDBJ databases">
        <title>complete genome sequencing of Lysobacter sp. H21R20.</title>
        <authorList>
            <person name="Bae J.-W."/>
            <person name="Lee S.-Y."/>
        </authorList>
    </citation>
    <scope>NUCLEOTIDE SEQUENCE [LARGE SCALE GENOMIC DNA]</scope>
    <source>
        <strain evidence="2 3">H21R20</strain>
    </source>
</reference>
<evidence type="ECO:0000256" key="1">
    <source>
        <dbReference type="SAM" id="SignalP"/>
    </source>
</evidence>
<dbReference type="KEGG" id="lcic:INQ41_07835"/>
<protein>
    <submittedName>
        <fullName evidence="2">Uncharacterized protein</fullName>
    </submittedName>
</protein>
<sequence length="246" mass="27720">MLAFFLIVMLACVQAFAASPNASLTGEELQVFPGDKFYVEGDTTDLQTYRISEPFESRMPGALRLPFSFAIDATDLHFSHRDSKWDYYTPVEGKGRAWHGLLGNVLAKGDTVGLRVHRTNGDREWFVDNSGYNGYQTIWNRRVKGKDVEVTEEGIRSILLENNRLRALEYMGVRDGQLRVRYTEVGPNPRSEEFTFPIEGHEPILIGAMGVRAEVRNISGASAHIKVLRGFQGEGWAEPKLSPRLK</sequence>